<sequence length="154" mass="16633">MVSLLPQPTSLGAMEKVHPKIQLNELGTLTESLEPFTQLILRSGKSAVRLYCSVPTWNCSSDICLDLHDLNELRSRSLLFIHELLHSLRTSGMTASYCLAPSSSPVCLVCAMPPEVGSSSITTAACDILKHAQLSKRENVLVGDLEAGPCLVIT</sequence>
<evidence type="ECO:0000313" key="2">
    <source>
        <dbReference type="Proteomes" id="UP001063166"/>
    </source>
</evidence>
<dbReference type="OrthoDB" id="3143640at2759"/>
<reference evidence="1" key="1">
    <citation type="submission" date="2022-07" db="EMBL/GenBank/DDBJ databases">
        <title>The genome of Lyophyllum shimeji provides insight into the initial evolution of ectomycorrhizal fungal genome.</title>
        <authorList>
            <person name="Kobayashi Y."/>
            <person name="Shibata T."/>
            <person name="Hirakawa H."/>
            <person name="Shigenobu S."/>
            <person name="Nishiyama T."/>
            <person name="Yamada A."/>
            <person name="Hasebe M."/>
            <person name="Kawaguchi M."/>
        </authorList>
    </citation>
    <scope>NUCLEOTIDE SEQUENCE</scope>
    <source>
        <strain evidence="1">AT787</strain>
    </source>
</reference>
<protein>
    <submittedName>
        <fullName evidence="1">Uncharacterized protein</fullName>
    </submittedName>
</protein>
<keyword evidence="2" id="KW-1185">Reference proteome</keyword>
<proteinExistence type="predicted"/>
<evidence type="ECO:0000313" key="1">
    <source>
        <dbReference type="EMBL" id="GLB36152.1"/>
    </source>
</evidence>
<name>A0A9P3PIV5_LYOSH</name>
<gene>
    <name evidence="1" type="ORF">LshimejAT787_0304400</name>
</gene>
<dbReference type="Proteomes" id="UP001063166">
    <property type="component" value="Unassembled WGS sequence"/>
</dbReference>
<accession>A0A9P3PIV5</accession>
<organism evidence="1 2">
    <name type="scientific">Lyophyllum shimeji</name>
    <name type="common">Hon-shimeji</name>
    <name type="synonym">Tricholoma shimeji</name>
    <dbReference type="NCBI Taxonomy" id="47721"/>
    <lineage>
        <taxon>Eukaryota</taxon>
        <taxon>Fungi</taxon>
        <taxon>Dikarya</taxon>
        <taxon>Basidiomycota</taxon>
        <taxon>Agaricomycotina</taxon>
        <taxon>Agaricomycetes</taxon>
        <taxon>Agaricomycetidae</taxon>
        <taxon>Agaricales</taxon>
        <taxon>Tricholomatineae</taxon>
        <taxon>Lyophyllaceae</taxon>
        <taxon>Lyophyllum</taxon>
    </lineage>
</organism>
<dbReference type="EMBL" id="BRPK01000003">
    <property type="protein sequence ID" value="GLB36152.1"/>
    <property type="molecule type" value="Genomic_DNA"/>
</dbReference>
<dbReference type="AlphaFoldDB" id="A0A9P3PIV5"/>
<comment type="caution">
    <text evidence="1">The sequence shown here is derived from an EMBL/GenBank/DDBJ whole genome shotgun (WGS) entry which is preliminary data.</text>
</comment>